<proteinExistence type="predicted"/>
<comment type="caution">
    <text evidence="3">The sequence shown here is derived from an EMBL/GenBank/DDBJ whole genome shotgun (WGS) entry which is preliminary data.</text>
</comment>
<feature type="chain" id="PRO_5035944067" evidence="2">
    <location>
        <begin position="24"/>
        <end position="314"/>
    </location>
</feature>
<reference evidence="3 4" key="1">
    <citation type="submission" date="2020-04" db="EMBL/GenBank/DDBJ databases">
        <authorList>
            <person name="Wallbank WR R."/>
            <person name="Pardo Diaz C."/>
            <person name="Kozak K."/>
            <person name="Martin S."/>
            <person name="Jiggins C."/>
            <person name="Moest M."/>
            <person name="Warren A I."/>
            <person name="Byers J.R.P. K."/>
            <person name="Montejo-Kovacevich G."/>
            <person name="Yen C E."/>
        </authorList>
    </citation>
    <scope>NUCLEOTIDE SEQUENCE [LARGE SCALE GENOMIC DNA]</scope>
</reference>
<evidence type="ECO:0000256" key="2">
    <source>
        <dbReference type="SAM" id="SignalP"/>
    </source>
</evidence>
<feature type="region of interest" description="Disordered" evidence="1">
    <location>
        <begin position="114"/>
        <end position="137"/>
    </location>
</feature>
<dbReference type="Proteomes" id="UP000494106">
    <property type="component" value="Unassembled WGS sequence"/>
</dbReference>
<dbReference type="EMBL" id="CADEBC010000507">
    <property type="protein sequence ID" value="CAB3240965.1"/>
    <property type="molecule type" value="Genomic_DNA"/>
</dbReference>
<evidence type="ECO:0000313" key="3">
    <source>
        <dbReference type="EMBL" id="CAB3240965.1"/>
    </source>
</evidence>
<keyword evidence="4" id="KW-1185">Reference proteome</keyword>
<dbReference type="AlphaFoldDB" id="A0A8S0ZZU6"/>
<dbReference type="OrthoDB" id="7354186at2759"/>
<gene>
    <name evidence="3" type="ORF">APLA_LOCUS8425</name>
</gene>
<feature type="compositionally biased region" description="Basic and acidic residues" evidence="1">
    <location>
        <begin position="219"/>
        <end position="234"/>
    </location>
</feature>
<evidence type="ECO:0000256" key="1">
    <source>
        <dbReference type="SAM" id="MobiDB-lite"/>
    </source>
</evidence>
<name>A0A8S0ZZU6_ARCPL</name>
<sequence length="314" mass="36886">MNPMLIDLNIIFVFVISVQFSNSLNVFVLDTKGHIAKLNEPFHINEEQAPKYMRDRFERQLAEFLISKKQPHKNLERNFASNELDFKKALNESIINDDCESFDSEECFEEFYETENNTQESDGLPGKPSSNKPDSLRKNIEKSNADQDSSSSEYITILRHGKNSIVKRFKIINNSSKKKRKKVWSSDTDSSQSSEEAAKKIKKKYYKSSYEEDSSMSSKEVHNSLSDEKKKDSYEESPEEDEDEVYLQGNILVPMKHRNDYDKTKRSHHKNLDARRRLPHFLPKRYHWNPNEIKHLGYFWYNGPRGRYPEAVPL</sequence>
<organism evidence="3 4">
    <name type="scientific">Arctia plantaginis</name>
    <name type="common">Wood tiger moth</name>
    <name type="synonym">Phalaena plantaginis</name>
    <dbReference type="NCBI Taxonomy" id="874455"/>
    <lineage>
        <taxon>Eukaryota</taxon>
        <taxon>Metazoa</taxon>
        <taxon>Ecdysozoa</taxon>
        <taxon>Arthropoda</taxon>
        <taxon>Hexapoda</taxon>
        <taxon>Insecta</taxon>
        <taxon>Pterygota</taxon>
        <taxon>Neoptera</taxon>
        <taxon>Endopterygota</taxon>
        <taxon>Lepidoptera</taxon>
        <taxon>Glossata</taxon>
        <taxon>Ditrysia</taxon>
        <taxon>Noctuoidea</taxon>
        <taxon>Erebidae</taxon>
        <taxon>Arctiinae</taxon>
        <taxon>Arctia</taxon>
    </lineage>
</organism>
<accession>A0A8S0ZZU6</accession>
<feature type="signal peptide" evidence="2">
    <location>
        <begin position="1"/>
        <end position="23"/>
    </location>
</feature>
<protein>
    <submittedName>
        <fullName evidence="3">Uncharacterized protein</fullName>
    </submittedName>
</protein>
<feature type="region of interest" description="Disordered" evidence="1">
    <location>
        <begin position="206"/>
        <end position="249"/>
    </location>
</feature>
<feature type="compositionally biased region" description="Acidic residues" evidence="1">
    <location>
        <begin position="235"/>
        <end position="245"/>
    </location>
</feature>
<evidence type="ECO:0000313" key="4">
    <source>
        <dbReference type="Proteomes" id="UP000494106"/>
    </source>
</evidence>
<keyword evidence="2" id="KW-0732">Signal</keyword>